<feature type="domain" description="D-isomer specific 2-hydroxyacid dehydrogenase NAD-binding" evidence="3">
    <location>
        <begin position="24"/>
        <end position="191"/>
    </location>
</feature>
<dbReference type="AlphaFoldDB" id="A0A250X3Q7"/>
<dbReference type="PANTHER" id="PTHR43333">
    <property type="entry name" value="2-HACID_DH_C DOMAIN-CONTAINING PROTEIN"/>
    <property type="match status" value="1"/>
</dbReference>
<accession>A0A250X3Q7</accession>
<keyword evidence="5" id="KW-1185">Reference proteome</keyword>
<evidence type="ECO:0000256" key="2">
    <source>
        <dbReference type="ARBA" id="ARBA00023027"/>
    </source>
</evidence>
<dbReference type="Pfam" id="PF02826">
    <property type="entry name" value="2-Hacid_dh_C"/>
    <property type="match status" value="1"/>
</dbReference>
<reference evidence="4 5" key="1">
    <citation type="submission" date="2017-08" db="EMBL/GenBank/DDBJ databases">
        <title>Acidophilic green algal genome provides insights into adaptation to an acidic environment.</title>
        <authorList>
            <person name="Hirooka S."/>
            <person name="Hirose Y."/>
            <person name="Kanesaki Y."/>
            <person name="Higuchi S."/>
            <person name="Fujiwara T."/>
            <person name="Onuma R."/>
            <person name="Era A."/>
            <person name="Ohbayashi R."/>
            <person name="Uzuka A."/>
            <person name="Nozaki H."/>
            <person name="Yoshikawa H."/>
            <person name="Miyagishima S.Y."/>
        </authorList>
    </citation>
    <scope>NUCLEOTIDE SEQUENCE [LARGE SCALE GENOMIC DNA]</scope>
    <source>
        <strain evidence="4 5">NIES-2499</strain>
    </source>
</reference>
<dbReference type="PANTHER" id="PTHR43333:SF1">
    <property type="entry name" value="D-ISOMER SPECIFIC 2-HYDROXYACID DEHYDROGENASE NAD-BINDING DOMAIN-CONTAINING PROTEIN"/>
    <property type="match status" value="1"/>
</dbReference>
<gene>
    <name evidence="4" type="ORF">CEUSTIGMA_g5151.t1</name>
</gene>
<dbReference type="STRING" id="1157962.A0A250X3Q7"/>
<comment type="caution">
    <text evidence="4">The sequence shown here is derived from an EMBL/GenBank/DDBJ whole genome shotgun (WGS) entry which is preliminary data.</text>
</comment>
<dbReference type="EMBL" id="BEGY01000026">
    <property type="protein sequence ID" value="GAX77708.1"/>
    <property type="molecule type" value="Genomic_DNA"/>
</dbReference>
<evidence type="ECO:0000313" key="5">
    <source>
        <dbReference type="Proteomes" id="UP000232323"/>
    </source>
</evidence>
<dbReference type="Gene3D" id="3.40.50.720">
    <property type="entry name" value="NAD(P)-binding Rossmann-like Domain"/>
    <property type="match status" value="2"/>
</dbReference>
<evidence type="ECO:0000313" key="4">
    <source>
        <dbReference type="EMBL" id="GAX77708.1"/>
    </source>
</evidence>
<evidence type="ECO:0000259" key="3">
    <source>
        <dbReference type="Pfam" id="PF02826"/>
    </source>
</evidence>
<dbReference type="InterPro" id="IPR006140">
    <property type="entry name" value="D-isomer_DH_NAD-bd"/>
</dbReference>
<dbReference type="CDD" id="cd05300">
    <property type="entry name" value="2-Hacid_dh_1"/>
    <property type="match status" value="1"/>
</dbReference>
<dbReference type="SUPFAM" id="SSF51735">
    <property type="entry name" value="NAD(P)-binding Rossmann-fold domains"/>
    <property type="match status" value="1"/>
</dbReference>
<evidence type="ECO:0000256" key="1">
    <source>
        <dbReference type="ARBA" id="ARBA00023002"/>
    </source>
</evidence>
<sequence length="228" mass="25639">MQGVYKNSLSEFVLMACKYFALDMPRLLRAKRERKWEPFTVEELRGKTMGIAGCGAIGFECGRLAKAYQMKVLGLRRKVQMTPDEAHVVDKMYRPDQICELMSMCDYVVVSTPYTLDTHHLVSAEAIAAMKPNAVLVNVGRGKCINEAALIEALKRGFIRGAAMDVYEVAPLPFSSDLWEMENVLLSTYCAGLTKECQTDSMSIFMQNIERYLMGAELVNVCDKRSGY</sequence>
<keyword evidence="2" id="KW-0520">NAD</keyword>
<dbReference type="OrthoDB" id="298012at2759"/>
<dbReference type="Proteomes" id="UP000232323">
    <property type="component" value="Unassembled WGS sequence"/>
</dbReference>
<dbReference type="GO" id="GO:0016491">
    <property type="term" value="F:oxidoreductase activity"/>
    <property type="evidence" value="ECO:0007669"/>
    <property type="project" value="UniProtKB-KW"/>
</dbReference>
<dbReference type="InterPro" id="IPR036291">
    <property type="entry name" value="NAD(P)-bd_dom_sf"/>
</dbReference>
<proteinExistence type="predicted"/>
<protein>
    <recommendedName>
        <fullName evidence="3">D-isomer specific 2-hydroxyacid dehydrogenase NAD-binding domain-containing protein</fullName>
    </recommendedName>
</protein>
<name>A0A250X3Q7_9CHLO</name>
<organism evidence="4 5">
    <name type="scientific">Chlamydomonas eustigma</name>
    <dbReference type="NCBI Taxonomy" id="1157962"/>
    <lineage>
        <taxon>Eukaryota</taxon>
        <taxon>Viridiplantae</taxon>
        <taxon>Chlorophyta</taxon>
        <taxon>core chlorophytes</taxon>
        <taxon>Chlorophyceae</taxon>
        <taxon>CS clade</taxon>
        <taxon>Chlamydomonadales</taxon>
        <taxon>Chlamydomonadaceae</taxon>
        <taxon>Chlamydomonas</taxon>
    </lineage>
</organism>
<dbReference type="GO" id="GO:0051287">
    <property type="term" value="F:NAD binding"/>
    <property type="evidence" value="ECO:0007669"/>
    <property type="project" value="InterPro"/>
</dbReference>
<keyword evidence="1" id="KW-0560">Oxidoreductase</keyword>